<evidence type="ECO:0000256" key="15">
    <source>
        <dbReference type="PIRSR" id="PIRSR610972-4"/>
    </source>
</evidence>
<feature type="site" description="Important for catalytic activity and assists the phosphoryl transfer reaction to Asp8 by balancing charge and orienting the reacting groups" evidence="15">
    <location>
        <position position="147"/>
    </location>
</feature>
<proteinExistence type="inferred from homology"/>
<feature type="binding site" evidence="14">
    <location>
        <position position="172"/>
    </location>
    <ligand>
        <name>Mg(2+)</name>
        <dbReference type="ChEBI" id="CHEBI:18420"/>
    </ligand>
</feature>
<evidence type="ECO:0000256" key="14">
    <source>
        <dbReference type="PIRSR" id="PIRSR610972-3"/>
    </source>
</evidence>
<feature type="binding site" evidence="14">
    <location>
        <position position="171"/>
    </location>
    <ligand>
        <name>Mg(2+)</name>
        <dbReference type="ChEBI" id="CHEBI:18420"/>
    </ligand>
</feature>
<dbReference type="InterPro" id="IPR051806">
    <property type="entry name" value="HAD-like_SPP"/>
</dbReference>
<dbReference type="InterPro" id="IPR006439">
    <property type="entry name" value="HAD-SF_hydro_IA"/>
</dbReference>
<keyword evidence="3" id="KW-0963">Cytoplasm</keyword>
<comment type="similarity">
    <text evidence="2">Belongs to the HAD-like hydrolase superfamily. CbbY/CbbZ/Gph/YieH family.</text>
</comment>
<gene>
    <name evidence="16" type="primary">pgmB</name>
    <name evidence="16" type="ORF">GBAG_2013</name>
</gene>
<comment type="caution">
    <text evidence="16">The sequence shown here is derived from an EMBL/GenBank/DDBJ whole genome shotgun (WGS) entry which is preliminary data.</text>
</comment>
<dbReference type="SFLD" id="SFLDS00003">
    <property type="entry name" value="Haloacid_Dehalogenase"/>
    <property type="match status" value="1"/>
</dbReference>
<dbReference type="Proteomes" id="UP000028653">
    <property type="component" value="Unassembled WGS sequence"/>
</dbReference>
<dbReference type="EMBL" id="JMPI01000029">
    <property type="protein sequence ID" value="KFC81827.1"/>
    <property type="molecule type" value="Genomic_DNA"/>
</dbReference>
<dbReference type="Gene3D" id="3.40.50.1000">
    <property type="entry name" value="HAD superfamily/HAD-like"/>
    <property type="match status" value="1"/>
</dbReference>
<dbReference type="InterPro" id="IPR023214">
    <property type="entry name" value="HAD_sf"/>
</dbReference>
<dbReference type="RefSeq" id="WP_034495579.1">
    <property type="nucleotide sequence ID" value="NZ_JMPI01000029.1"/>
</dbReference>
<dbReference type="EC" id="5.4.2.6" evidence="10"/>
<dbReference type="InterPro" id="IPR010976">
    <property type="entry name" value="B-phosphoglucomutase_hydrolase"/>
</dbReference>
<comment type="catalytic activity">
    <reaction evidence="9">
        <text>beta-D-glucose 1-phosphate = beta-D-glucose 6-phosphate</text>
        <dbReference type="Rhea" id="RHEA:20113"/>
        <dbReference type="ChEBI" id="CHEBI:57684"/>
        <dbReference type="ChEBI" id="CHEBI:58247"/>
        <dbReference type="EC" id="5.4.2.6"/>
    </reaction>
</comment>
<keyword evidence="5 14" id="KW-0479">Metal-binding</keyword>
<feature type="site" description="Important for catalytic activity and assists the phosphoryl transfer reaction to Asp8 by balancing charge and orienting the reacting groups" evidence="15">
    <location>
        <position position="116"/>
    </location>
</feature>
<keyword evidence="4" id="KW-0597">Phosphoprotein</keyword>
<dbReference type="Pfam" id="PF00702">
    <property type="entry name" value="Hydrolase"/>
    <property type="match status" value="1"/>
</dbReference>
<dbReference type="InterPro" id="IPR023198">
    <property type="entry name" value="PGP-like_dom2"/>
</dbReference>
<feature type="binding site" evidence="13">
    <location>
        <begin position="9"/>
        <end position="11"/>
    </location>
    <ligand>
        <name>substrate</name>
    </ligand>
</feature>
<evidence type="ECO:0000256" key="6">
    <source>
        <dbReference type="ARBA" id="ARBA00022842"/>
    </source>
</evidence>
<dbReference type="NCBIfam" id="TIGR02009">
    <property type="entry name" value="PGMB-YQAB-SF"/>
    <property type="match status" value="1"/>
</dbReference>
<evidence type="ECO:0000256" key="7">
    <source>
        <dbReference type="ARBA" id="ARBA00023235"/>
    </source>
</evidence>
<sequence>MKPLAVIFDLDGVVTDTAHLHFLAWQRIAHEIGIAIDEQINEQLKGISRMGSLERILRSGGAEHRYSAQDKHRLAERKNAFYVASLQQLNPGSVLPGIAALLEELHRQDVRVGLASVSLNAPRILEALGLVEQFDFCADASRIQRSKPDPEIFIAACAGLGVAPANCIGIEDAQAGIESINASGMLSVGIGVQLLNADLLLPDTAQLNWPLLQTFWLTQHSVNAV</sequence>
<dbReference type="SUPFAM" id="SSF56784">
    <property type="entry name" value="HAD-like"/>
    <property type="match status" value="1"/>
</dbReference>
<feature type="binding site" evidence="13">
    <location>
        <begin position="116"/>
        <end position="120"/>
    </location>
    <ligand>
        <name>substrate</name>
    </ligand>
</feature>
<evidence type="ECO:0000313" key="17">
    <source>
        <dbReference type="Proteomes" id="UP000028653"/>
    </source>
</evidence>
<comment type="subcellular location">
    <subcellularLocation>
        <location evidence="1">Cytoplasm</location>
    </subcellularLocation>
</comment>
<feature type="binding site" evidence="14">
    <location>
        <position position="9"/>
    </location>
    <ligand>
        <name>Mg(2+)</name>
        <dbReference type="ChEBI" id="CHEBI:18420"/>
    </ligand>
</feature>
<feature type="binding site" evidence="13">
    <location>
        <position position="78"/>
    </location>
    <ligand>
        <name>substrate</name>
    </ligand>
</feature>
<evidence type="ECO:0000256" key="5">
    <source>
        <dbReference type="ARBA" id="ARBA00022723"/>
    </source>
</evidence>
<dbReference type="GO" id="GO:0050308">
    <property type="term" value="F:sugar-phosphatase activity"/>
    <property type="evidence" value="ECO:0007669"/>
    <property type="project" value="TreeGrafter"/>
</dbReference>
<keyword evidence="6 14" id="KW-0460">Magnesium</keyword>
<evidence type="ECO:0000256" key="9">
    <source>
        <dbReference type="ARBA" id="ARBA00044926"/>
    </source>
</evidence>
<dbReference type="NCBIfam" id="TIGR01509">
    <property type="entry name" value="HAD-SF-IA-v3"/>
    <property type="match status" value="1"/>
</dbReference>
<comment type="cofactor">
    <cofactor evidence="14">
        <name>Mg(2+)</name>
        <dbReference type="ChEBI" id="CHEBI:18420"/>
    </cofactor>
    <text evidence="14">Binds 2 magnesium ions per subunit.</text>
</comment>
<dbReference type="SFLD" id="SFLDG01135">
    <property type="entry name" value="C1.5.6:_HAD__Beta-PGM__Phospha"/>
    <property type="match status" value="1"/>
</dbReference>
<evidence type="ECO:0000256" key="1">
    <source>
        <dbReference type="ARBA" id="ARBA00004496"/>
    </source>
</evidence>
<evidence type="ECO:0000256" key="8">
    <source>
        <dbReference type="ARBA" id="ARBA00023277"/>
    </source>
</evidence>
<keyword evidence="8" id="KW-0119">Carbohydrate metabolism</keyword>
<dbReference type="FunFam" id="1.10.150.240:FF:000010">
    <property type="entry name" value="Beta-phosphoglucomutase"/>
    <property type="match status" value="1"/>
</dbReference>
<dbReference type="GO" id="GO:0000287">
    <property type="term" value="F:magnesium ion binding"/>
    <property type="evidence" value="ECO:0007669"/>
    <property type="project" value="InterPro"/>
</dbReference>
<dbReference type="GO" id="GO:0005737">
    <property type="term" value="C:cytoplasm"/>
    <property type="evidence" value="ECO:0007669"/>
    <property type="project" value="UniProtKB-SubCell"/>
</dbReference>
<feature type="active site" description="Nucleophile" evidence="12">
    <location>
        <position position="9"/>
    </location>
</feature>
<dbReference type="AlphaFoldDB" id="A0A085GDN2"/>
<evidence type="ECO:0000256" key="13">
    <source>
        <dbReference type="PIRSR" id="PIRSR610972-2"/>
    </source>
</evidence>
<reference evidence="16 17" key="1">
    <citation type="submission" date="2014-05" db="EMBL/GenBank/DDBJ databases">
        <title>ATOL: Assembling a taxonomically balanced genome-scale reconstruction of the evolutionary history of the Enterobacteriaceae.</title>
        <authorList>
            <person name="Plunkett G.III."/>
            <person name="Neeno-Eckwall E.C."/>
            <person name="Glasner J.D."/>
            <person name="Perna N.T."/>
        </authorList>
    </citation>
    <scope>NUCLEOTIDE SEQUENCE [LARGE SCALE GENOMIC DNA]</scope>
    <source>
        <strain evidence="16 17">ATCC 33320</strain>
    </source>
</reference>
<evidence type="ECO:0000313" key="16">
    <source>
        <dbReference type="EMBL" id="KFC81827.1"/>
    </source>
</evidence>
<evidence type="ECO:0000256" key="11">
    <source>
        <dbReference type="ARBA" id="ARBA00044991"/>
    </source>
</evidence>
<feature type="binding site" evidence="13">
    <location>
        <position position="147"/>
    </location>
    <ligand>
        <name>substrate</name>
    </ligand>
</feature>
<dbReference type="GO" id="GO:0008801">
    <property type="term" value="F:beta-phosphoglucomutase activity"/>
    <property type="evidence" value="ECO:0007669"/>
    <property type="project" value="UniProtKB-EC"/>
</dbReference>
<feature type="binding site" evidence="13">
    <location>
        <begin position="44"/>
        <end position="49"/>
    </location>
    <ligand>
        <name>substrate</name>
    </ligand>
</feature>
<organism evidence="16 17">
    <name type="scientific">Buttiauxella agrestis ATCC 33320</name>
    <dbReference type="NCBI Taxonomy" id="1006004"/>
    <lineage>
        <taxon>Bacteria</taxon>
        <taxon>Pseudomonadati</taxon>
        <taxon>Pseudomonadota</taxon>
        <taxon>Gammaproteobacteria</taxon>
        <taxon>Enterobacterales</taxon>
        <taxon>Enterobacteriaceae</taxon>
        <taxon>Buttiauxella</taxon>
    </lineage>
</organism>
<dbReference type="SFLD" id="SFLDG01129">
    <property type="entry name" value="C1.5:_HAD__Beta-PGM__Phosphata"/>
    <property type="match status" value="1"/>
</dbReference>
<evidence type="ECO:0000256" key="3">
    <source>
        <dbReference type="ARBA" id="ARBA00022490"/>
    </source>
</evidence>
<evidence type="ECO:0000256" key="4">
    <source>
        <dbReference type="ARBA" id="ARBA00022553"/>
    </source>
</evidence>
<name>A0A085GDN2_9ENTR</name>
<protein>
    <recommendedName>
        <fullName evidence="11">Beta-phosphoglucomutase</fullName>
        <ecNumber evidence="10">5.4.2.6</ecNumber>
    </recommendedName>
</protein>
<dbReference type="eggNOG" id="COG0637">
    <property type="taxonomic scope" value="Bacteria"/>
</dbReference>
<dbReference type="STRING" id="1006004.GBAG_2013"/>
<keyword evidence="17" id="KW-1185">Reference proteome</keyword>
<evidence type="ECO:0000256" key="12">
    <source>
        <dbReference type="PIRSR" id="PIRSR610972-1"/>
    </source>
</evidence>
<dbReference type="OrthoDB" id="9800058at2"/>
<dbReference type="GO" id="GO:0005975">
    <property type="term" value="P:carbohydrate metabolic process"/>
    <property type="evidence" value="ECO:0007669"/>
    <property type="project" value="InterPro"/>
</dbReference>
<dbReference type="InterPro" id="IPR036412">
    <property type="entry name" value="HAD-like_sf"/>
</dbReference>
<dbReference type="PANTHER" id="PTHR43481:SF4">
    <property type="entry name" value="GLYCEROL-1-PHOSPHATE PHOSPHOHYDROLASE 1-RELATED"/>
    <property type="match status" value="1"/>
</dbReference>
<feature type="active site" description="Proton donor/acceptor" evidence="12">
    <location>
        <position position="11"/>
    </location>
</feature>
<keyword evidence="16" id="KW-0378">Hydrolase</keyword>
<dbReference type="Gene3D" id="1.10.150.240">
    <property type="entry name" value="Putative phosphatase, domain 2"/>
    <property type="match status" value="1"/>
</dbReference>
<dbReference type="PANTHER" id="PTHR43481">
    <property type="entry name" value="FRUCTOSE-1-PHOSPHATE PHOSPHATASE"/>
    <property type="match status" value="1"/>
</dbReference>
<feature type="binding site" evidence="13">
    <location>
        <position position="25"/>
    </location>
    <ligand>
        <name>substrate</name>
    </ligand>
</feature>
<dbReference type="CDD" id="cd02598">
    <property type="entry name" value="HAD_BPGM"/>
    <property type="match status" value="1"/>
</dbReference>
<evidence type="ECO:0000256" key="2">
    <source>
        <dbReference type="ARBA" id="ARBA00006171"/>
    </source>
</evidence>
<dbReference type="InterPro" id="IPR010972">
    <property type="entry name" value="Beta-PGM"/>
</dbReference>
<accession>A0A085GDN2</accession>
<keyword evidence="7 16" id="KW-0413">Isomerase</keyword>
<feature type="binding site" evidence="13">
    <location>
        <position position="52"/>
    </location>
    <ligand>
        <name>substrate</name>
    </ligand>
</feature>
<feature type="binding site" evidence="14">
    <location>
        <position position="11"/>
    </location>
    <ligand>
        <name>Mg(2+)</name>
        <dbReference type="ChEBI" id="CHEBI:18420"/>
    </ligand>
</feature>
<evidence type="ECO:0000256" key="10">
    <source>
        <dbReference type="ARBA" id="ARBA00044968"/>
    </source>
</evidence>
<dbReference type="NCBIfam" id="TIGR01990">
    <property type="entry name" value="bPGM"/>
    <property type="match status" value="1"/>
</dbReference>